<protein>
    <submittedName>
        <fullName evidence="2">NAD dependent epimerase/dehydratase family protein</fullName>
    </submittedName>
</protein>
<proteinExistence type="predicted"/>
<dbReference type="RefSeq" id="WP_021940085.1">
    <property type="nucleotide sequence ID" value="NZ_CP072227.1"/>
</dbReference>
<evidence type="ECO:0000313" key="2">
    <source>
        <dbReference type="EMBL" id="QUT47193.1"/>
    </source>
</evidence>
<dbReference type="Pfam" id="PF01370">
    <property type="entry name" value="Epimerase"/>
    <property type="match status" value="1"/>
</dbReference>
<dbReference type="Gene3D" id="3.40.50.720">
    <property type="entry name" value="NAD(P)-binding Rossmann-like Domain"/>
    <property type="match status" value="1"/>
</dbReference>
<sequence>MIRVLITGANSYIGVSVEKWLMKTPEQFHVDTVDTMNDAWKQVDFSLYDVVFHVAGIAHVDPKPEMAPLYYKVNRDLTVEIARHAKECGVKQFVFMSSKIVYQSSKDLKDHVVTLQTEPKPNDFYGDSKLQAEKGLNELSCDSFRVANLRPCMIYGPNGKGNFSRLVWLAQKTPIFPAWHNKRSMLYIDNLCEFVKQILLNLCEGTFYPQNKELVDTVDIIRYFSKKYNHKIWISKLFNPCVWVIAKFLKPVNKMFASSYYDPTMSKYDFEYQIVGFEESLKGIEPRKKMK</sequence>
<dbReference type="Proteomes" id="UP000679226">
    <property type="component" value="Chromosome"/>
</dbReference>
<dbReference type="AlphaFoldDB" id="A0A415RUJ0"/>
<dbReference type="KEGG" id="beg:INE88_04041"/>
<dbReference type="EMBL" id="CP072227">
    <property type="protein sequence ID" value="QUT47193.1"/>
    <property type="molecule type" value="Genomic_DNA"/>
</dbReference>
<evidence type="ECO:0000313" key="3">
    <source>
        <dbReference type="Proteomes" id="UP000679226"/>
    </source>
</evidence>
<gene>
    <name evidence="2" type="ORF">INE88_04041</name>
</gene>
<evidence type="ECO:0000259" key="1">
    <source>
        <dbReference type="Pfam" id="PF01370"/>
    </source>
</evidence>
<organism evidence="2 3">
    <name type="scientific">Bacteroides eggerthii</name>
    <dbReference type="NCBI Taxonomy" id="28111"/>
    <lineage>
        <taxon>Bacteria</taxon>
        <taxon>Pseudomonadati</taxon>
        <taxon>Bacteroidota</taxon>
        <taxon>Bacteroidia</taxon>
        <taxon>Bacteroidales</taxon>
        <taxon>Bacteroidaceae</taxon>
        <taxon>Bacteroides</taxon>
    </lineage>
</organism>
<dbReference type="InterPro" id="IPR036291">
    <property type="entry name" value="NAD(P)-bd_dom_sf"/>
</dbReference>
<dbReference type="InterPro" id="IPR001509">
    <property type="entry name" value="Epimerase_deHydtase"/>
</dbReference>
<dbReference type="SUPFAM" id="SSF51735">
    <property type="entry name" value="NAD(P)-binding Rossmann-fold domains"/>
    <property type="match status" value="1"/>
</dbReference>
<name>A0A415RUJ0_9BACE</name>
<dbReference type="InterPro" id="IPR050177">
    <property type="entry name" value="Lipid_A_modif_metabolic_enz"/>
</dbReference>
<dbReference type="PANTHER" id="PTHR43245">
    <property type="entry name" value="BIFUNCTIONAL POLYMYXIN RESISTANCE PROTEIN ARNA"/>
    <property type="match status" value="1"/>
</dbReference>
<accession>A0A415RUJ0</accession>
<dbReference type="PANTHER" id="PTHR43245:SF58">
    <property type="entry name" value="BLL5923 PROTEIN"/>
    <property type="match status" value="1"/>
</dbReference>
<reference evidence="2" key="1">
    <citation type="journal article" date="2021" name="PLoS Genet.">
        <title>Mobile Type VI secretion system loci of the gut Bacteroidales display extensive intra-ecosystem transfer, multi-species spread and geographical clustering.</title>
        <authorList>
            <person name="Garcia-Bayona L."/>
            <person name="Coyne M.J."/>
            <person name="Comstock L.E."/>
        </authorList>
    </citation>
    <scope>NUCLEOTIDE SEQUENCE</scope>
    <source>
        <strain evidence="2">CL11T00C20</strain>
    </source>
</reference>
<feature type="domain" description="NAD-dependent epimerase/dehydratase" evidence="1">
    <location>
        <begin position="4"/>
        <end position="201"/>
    </location>
</feature>